<proteinExistence type="predicted"/>
<accession>A0ACC2URG1</accession>
<organism evidence="1 2">
    <name type="scientific">Entomophthora muscae</name>
    <dbReference type="NCBI Taxonomy" id="34485"/>
    <lineage>
        <taxon>Eukaryota</taxon>
        <taxon>Fungi</taxon>
        <taxon>Fungi incertae sedis</taxon>
        <taxon>Zoopagomycota</taxon>
        <taxon>Entomophthoromycotina</taxon>
        <taxon>Entomophthoromycetes</taxon>
        <taxon>Entomophthorales</taxon>
        <taxon>Entomophthoraceae</taxon>
        <taxon>Entomophthora</taxon>
    </lineage>
</organism>
<sequence length="94" mass="10289">MIWSTPPDLWGCISNSFLHVGTNPAQLLNIFEDILTRAQNIYAISENVVQSLTCDDLELPSVKVASATPTSVMNDISILVLKAQELNPSFLKAD</sequence>
<reference evidence="1" key="1">
    <citation type="submission" date="2022-04" db="EMBL/GenBank/DDBJ databases">
        <title>Genome of the entomopathogenic fungus Entomophthora muscae.</title>
        <authorList>
            <person name="Elya C."/>
            <person name="Lovett B.R."/>
            <person name="Lee E."/>
            <person name="Macias A.M."/>
            <person name="Hajek A.E."/>
            <person name="De Bivort B.L."/>
            <person name="Kasson M.T."/>
            <person name="De Fine Licht H.H."/>
            <person name="Stajich J.E."/>
        </authorList>
    </citation>
    <scope>NUCLEOTIDE SEQUENCE</scope>
    <source>
        <strain evidence="1">Berkeley</strain>
    </source>
</reference>
<evidence type="ECO:0000313" key="1">
    <source>
        <dbReference type="EMBL" id="KAJ9089367.1"/>
    </source>
</evidence>
<protein>
    <submittedName>
        <fullName evidence="1">Uncharacterized protein</fullName>
    </submittedName>
</protein>
<name>A0ACC2URG1_9FUNG</name>
<gene>
    <name evidence="1" type="ORF">DSO57_1013739</name>
</gene>
<comment type="caution">
    <text evidence="1">The sequence shown here is derived from an EMBL/GenBank/DDBJ whole genome shotgun (WGS) entry which is preliminary data.</text>
</comment>
<evidence type="ECO:0000313" key="2">
    <source>
        <dbReference type="Proteomes" id="UP001165960"/>
    </source>
</evidence>
<dbReference type="Proteomes" id="UP001165960">
    <property type="component" value="Unassembled WGS sequence"/>
</dbReference>
<dbReference type="EMBL" id="QTSX02000051">
    <property type="protein sequence ID" value="KAJ9089367.1"/>
    <property type="molecule type" value="Genomic_DNA"/>
</dbReference>
<keyword evidence="2" id="KW-1185">Reference proteome</keyword>